<evidence type="ECO:0000313" key="4">
    <source>
        <dbReference type="Proteomes" id="UP001314170"/>
    </source>
</evidence>
<dbReference type="SUPFAM" id="SSF57667">
    <property type="entry name" value="beta-beta-alpha zinc fingers"/>
    <property type="match status" value="2"/>
</dbReference>
<accession>A0AAV1SI34</accession>
<organism evidence="3 4">
    <name type="scientific">Dovyalis caffra</name>
    <dbReference type="NCBI Taxonomy" id="77055"/>
    <lineage>
        <taxon>Eukaryota</taxon>
        <taxon>Viridiplantae</taxon>
        <taxon>Streptophyta</taxon>
        <taxon>Embryophyta</taxon>
        <taxon>Tracheophyta</taxon>
        <taxon>Spermatophyta</taxon>
        <taxon>Magnoliopsida</taxon>
        <taxon>eudicotyledons</taxon>
        <taxon>Gunneridae</taxon>
        <taxon>Pentapetalae</taxon>
        <taxon>rosids</taxon>
        <taxon>fabids</taxon>
        <taxon>Malpighiales</taxon>
        <taxon>Salicaceae</taxon>
        <taxon>Flacourtieae</taxon>
        <taxon>Dovyalis</taxon>
    </lineage>
</organism>
<dbReference type="GO" id="GO:0003676">
    <property type="term" value="F:nucleic acid binding"/>
    <property type="evidence" value="ECO:0007669"/>
    <property type="project" value="InterPro"/>
</dbReference>
<evidence type="ECO:0000313" key="3">
    <source>
        <dbReference type="EMBL" id="CAK7351293.1"/>
    </source>
</evidence>
<dbReference type="Gene3D" id="3.30.160.60">
    <property type="entry name" value="Classic Zinc Finger"/>
    <property type="match status" value="2"/>
</dbReference>
<dbReference type="GO" id="GO:0008270">
    <property type="term" value="F:zinc ion binding"/>
    <property type="evidence" value="ECO:0007669"/>
    <property type="project" value="InterPro"/>
</dbReference>
<feature type="region of interest" description="Disordered" evidence="1">
    <location>
        <begin position="274"/>
        <end position="311"/>
    </location>
</feature>
<name>A0AAV1SI34_9ROSI</name>
<feature type="compositionally biased region" description="Polar residues" evidence="1">
    <location>
        <begin position="338"/>
        <end position="354"/>
    </location>
</feature>
<feature type="domain" description="U1-type" evidence="2">
    <location>
        <begin position="449"/>
        <end position="483"/>
    </location>
</feature>
<gene>
    <name evidence="3" type="ORF">DCAF_LOCUS23781</name>
</gene>
<feature type="compositionally biased region" description="Polar residues" evidence="1">
    <location>
        <begin position="276"/>
        <end position="287"/>
    </location>
</feature>
<dbReference type="AlphaFoldDB" id="A0AAV1SI34"/>
<feature type="domain" description="U1-type" evidence="2">
    <location>
        <begin position="383"/>
        <end position="417"/>
    </location>
</feature>
<dbReference type="InterPro" id="IPR003604">
    <property type="entry name" value="Matrin/U1-like-C_Znf_C2H2"/>
</dbReference>
<protein>
    <recommendedName>
        <fullName evidence="2">U1-type domain-containing protein</fullName>
    </recommendedName>
</protein>
<comment type="caution">
    <text evidence="3">The sequence shown here is derived from an EMBL/GenBank/DDBJ whole genome shotgun (WGS) entry which is preliminary data.</text>
</comment>
<proteinExistence type="predicted"/>
<feature type="region of interest" description="Disordered" evidence="1">
    <location>
        <begin position="338"/>
        <end position="357"/>
    </location>
</feature>
<dbReference type="EMBL" id="CAWUPB010001184">
    <property type="protein sequence ID" value="CAK7351293.1"/>
    <property type="molecule type" value="Genomic_DNA"/>
</dbReference>
<dbReference type="SMART" id="SM00451">
    <property type="entry name" value="ZnF_U1"/>
    <property type="match status" value="2"/>
</dbReference>
<dbReference type="Proteomes" id="UP001314170">
    <property type="component" value="Unassembled WGS sequence"/>
</dbReference>
<dbReference type="PANTHER" id="PTHR45762">
    <property type="entry name" value="ZINC FINGER RNA-BINDING PROTEIN"/>
    <property type="match status" value="1"/>
</dbReference>
<dbReference type="InterPro" id="IPR013087">
    <property type="entry name" value="Znf_C2H2_type"/>
</dbReference>
<dbReference type="Pfam" id="PF12874">
    <property type="entry name" value="zf-met"/>
    <property type="match status" value="2"/>
</dbReference>
<dbReference type="PANTHER" id="PTHR45762:SF3">
    <property type="entry name" value="ZINC-FINGER PROTEIN AT 72D, ISOFORM B"/>
    <property type="match status" value="1"/>
</dbReference>
<keyword evidence="4" id="KW-1185">Reference proteome</keyword>
<dbReference type="InterPro" id="IPR036236">
    <property type="entry name" value="Znf_C2H2_sf"/>
</dbReference>
<evidence type="ECO:0000259" key="2">
    <source>
        <dbReference type="SMART" id="SM00451"/>
    </source>
</evidence>
<reference evidence="3 4" key="1">
    <citation type="submission" date="2024-01" db="EMBL/GenBank/DDBJ databases">
        <authorList>
            <person name="Waweru B."/>
        </authorList>
    </citation>
    <scope>NUCLEOTIDE SEQUENCE [LARGE SCALE GENOMIC DNA]</scope>
</reference>
<evidence type="ECO:0000256" key="1">
    <source>
        <dbReference type="SAM" id="MobiDB-lite"/>
    </source>
</evidence>
<sequence>MLLTSATFWKILNPNSRVGRAERAQRRRMEETYHYVYGKGSLKFEEMGLDQRRDPCNLEGITMMTMSVELAIQRELAYRAKLAKMLQPHDATVLQDLIPLEVRLVIKIVEIHPDLRNTQPLFMSTNQENLQLLDARSMKSGFSQVSKRRGFPPNIDIFKVGFCGNVFIVSIMRCRLKKAVLLVSEVELADCKLQGKKPASYVNSIHFEDRYVVAASSLLIMCLLLDVLRDKYLLRGQTSTGSSNSSPTLSEITWQAPTNDLKFNLPPPQLHEIENQTESSSFKVQTTSPSPSPRPYSSPSPVISGTGRLPSANSIKFSPPLQLHENDNQIDYTFCKVQSSSSNPNQMETSSWSPLLSGLKRPNSTSSLKFQSPPQHHEPGNQIDCSFCKICQVPCTSFFNYKQHIRGRKHQGKQQELKLKEQLEDKKSMDEQAESKFAKKVGIDSEMAKPKYWCKLCNIWCIDNDALTRHNEGKKHILKLHEIEKKRATLAGLATNRT</sequence>